<evidence type="ECO:0000256" key="1">
    <source>
        <dbReference type="SAM" id="MobiDB-lite"/>
    </source>
</evidence>
<comment type="caution">
    <text evidence="4">The sequence shown here is derived from an EMBL/GenBank/DDBJ whole genome shotgun (WGS) entry which is preliminary data.</text>
</comment>
<evidence type="ECO:0000313" key="5">
    <source>
        <dbReference type="Proteomes" id="UP000177565"/>
    </source>
</evidence>
<protein>
    <recommendedName>
        <fullName evidence="3">PKD domain-containing protein</fullName>
    </recommendedName>
</protein>
<name>A0A1G2MS11_9BACT</name>
<dbReference type="SMART" id="SM00089">
    <property type="entry name" value="PKD"/>
    <property type="match status" value="1"/>
</dbReference>
<dbReference type="SUPFAM" id="SSF81296">
    <property type="entry name" value="E set domains"/>
    <property type="match status" value="1"/>
</dbReference>
<dbReference type="SUPFAM" id="SSF49299">
    <property type="entry name" value="PKD domain"/>
    <property type="match status" value="1"/>
</dbReference>
<dbReference type="EMBL" id="MHRQ01000017">
    <property type="protein sequence ID" value="OHA26687.1"/>
    <property type="molecule type" value="Genomic_DNA"/>
</dbReference>
<feature type="chain" id="PRO_5009583700" description="PKD domain-containing protein" evidence="2">
    <location>
        <begin position="22"/>
        <end position="1059"/>
    </location>
</feature>
<keyword evidence="2" id="KW-0732">Signal</keyword>
<accession>A0A1G2MS11</accession>
<dbReference type="SUPFAM" id="SSF47090">
    <property type="entry name" value="PGBD-like"/>
    <property type="match status" value="1"/>
</dbReference>
<organism evidence="4 5">
    <name type="scientific">Candidatus Taylorbacteria bacterium RIFCSPHIGHO2_02_FULL_46_13</name>
    <dbReference type="NCBI Taxonomy" id="1802312"/>
    <lineage>
        <taxon>Bacteria</taxon>
        <taxon>Candidatus Tayloriibacteriota</taxon>
    </lineage>
</organism>
<dbReference type="PROSITE" id="PS50093">
    <property type="entry name" value="PKD"/>
    <property type="match status" value="1"/>
</dbReference>
<reference evidence="4 5" key="1">
    <citation type="journal article" date="2016" name="Nat. Commun.">
        <title>Thousands of microbial genomes shed light on interconnected biogeochemical processes in an aquifer system.</title>
        <authorList>
            <person name="Anantharaman K."/>
            <person name="Brown C.T."/>
            <person name="Hug L.A."/>
            <person name="Sharon I."/>
            <person name="Castelle C.J."/>
            <person name="Probst A.J."/>
            <person name="Thomas B.C."/>
            <person name="Singh A."/>
            <person name="Wilkins M.J."/>
            <person name="Karaoz U."/>
            <person name="Brodie E.L."/>
            <person name="Williams K.H."/>
            <person name="Hubbard S.S."/>
            <person name="Banfield J.F."/>
        </authorList>
    </citation>
    <scope>NUCLEOTIDE SEQUENCE [LARGE SCALE GENOMIC DNA]</scope>
</reference>
<dbReference type="InterPro" id="IPR022409">
    <property type="entry name" value="PKD/Chitinase_dom"/>
</dbReference>
<dbReference type="InterPro" id="IPR036366">
    <property type="entry name" value="PGBDSf"/>
</dbReference>
<gene>
    <name evidence="4" type="ORF">A3C06_00010</name>
</gene>
<dbReference type="InterPro" id="IPR035986">
    <property type="entry name" value="PKD_dom_sf"/>
</dbReference>
<dbReference type="Proteomes" id="UP000177565">
    <property type="component" value="Unassembled WGS sequence"/>
</dbReference>
<feature type="signal peptide" evidence="2">
    <location>
        <begin position="1"/>
        <end position="21"/>
    </location>
</feature>
<feature type="region of interest" description="Disordered" evidence="1">
    <location>
        <begin position="541"/>
        <end position="560"/>
    </location>
</feature>
<dbReference type="InterPro" id="IPR002477">
    <property type="entry name" value="Peptidoglycan-bd-like"/>
</dbReference>
<dbReference type="Pfam" id="PF01471">
    <property type="entry name" value="PG_binding_1"/>
    <property type="match status" value="1"/>
</dbReference>
<evidence type="ECO:0000313" key="4">
    <source>
        <dbReference type="EMBL" id="OHA26687.1"/>
    </source>
</evidence>
<dbReference type="InterPro" id="IPR000601">
    <property type="entry name" value="PKD_dom"/>
</dbReference>
<proteinExistence type="predicted"/>
<dbReference type="InterPro" id="IPR036365">
    <property type="entry name" value="PGBD-like_sf"/>
</dbReference>
<evidence type="ECO:0000259" key="3">
    <source>
        <dbReference type="PROSITE" id="PS50093"/>
    </source>
</evidence>
<dbReference type="Pfam" id="PF18911">
    <property type="entry name" value="PKD_4"/>
    <property type="match status" value="1"/>
</dbReference>
<dbReference type="Gene3D" id="2.60.40.10">
    <property type="entry name" value="Immunoglobulins"/>
    <property type="match status" value="2"/>
</dbReference>
<sequence>MKNKILLFGLASVMVMTVAVAGFPVSGSAQSVSASAQASGLTADQVNAIITLLQSFGADQSVVTNVRISLTGGTPTGNDSNSFCYTFTHDLTVGNTGNEVAYLERALTLNLGITIVDDNKPATFSEETAAAVVRFQAKYGIRQTGYVGPLTRAQLNKLYGCGNTTRPSITVITPNGGETYAKGTTQTIGWQDKTSTTSFSPTRYDLKLAPYYPPCTGQICPAYSYVNPYTIATGVGGQSSDWYVGKIVNYDGGGGTAPDGAYTVQVCQTGTDRCDSSDSYFKITSAGSNLSPVIDGVSGPTSLSVGAAGTWSVRAHDPENGTLSYNVDWGDGAGVGGGGSTASTASVPYQTTTFTHSYSTAGSYTVRFTVRDSVGLSAQSSITVQIGGATQSSCPNSQNAYVGYAPATDASLLFEYLPNGTEDHAGQWSQFTANGSPDYNWKAALVVNSQKTIKSMLINTGYSGLSGTTGRCVDGILPWPVVVFSSNGRQLNTDYDQMLGTYSYGTYGFNIFGQKNSSDPAFRTFILVVYFTDGTYVASPPTPGTTATQRSATITSGGQTTSLTPTISGTASGVSQVGIVLSNSGGKVYGSGLVSVVNGSWSVTVSPALVVGQYMMYVYDANNNQLVSGNLNVTSSNTNQPSITVINPVAPENYIAGGQPAWAVWSSANLPASTNIDSLQFTLISSGGASYPLSVTKNSSFTVGFNGNYTNNGMSVVNEMSIPSNVPPGQYKLKIVCSSCGAGGVSAIGSSAFTVLPLTVAPSMTVTVPVTNQTAYAGGKLDVHWTTQNIAASEPIVIWAFNKDNQTIGYNLAGGPGVPNTGSYTVTLPSGMTLGQYRLQLQCTTCMDKFGTQTAVYSQVFTVAAPVSTAQPSITVTSPNGGESFVLGASIPVTWTQTFDSDSTGVYVVDTAQSTLYSSATIRSTVGNNQLTLPGNAIPSAGSYRVNICSPISTHNYCDPSNALFTVTAPTQPTVTALSPSSARPGTWIALDGTNIIDAAPITVRLFNTNYSVTVTGQWDHPGGIYFQIPTTIPVGTYEVTISNVNGTSQSYKYLQVTT</sequence>
<dbReference type="AlphaFoldDB" id="A0A1G2MS11"/>
<feature type="compositionally biased region" description="Polar residues" evidence="1">
    <location>
        <begin position="544"/>
        <end position="560"/>
    </location>
</feature>
<dbReference type="InterPro" id="IPR013783">
    <property type="entry name" value="Ig-like_fold"/>
</dbReference>
<dbReference type="InterPro" id="IPR014756">
    <property type="entry name" value="Ig_E-set"/>
</dbReference>
<evidence type="ECO:0000256" key="2">
    <source>
        <dbReference type="SAM" id="SignalP"/>
    </source>
</evidence>
<dbReference type="CDD" id="cd00146">
    <property type="entry name" value="PKD"/>
    <property type="match status" value="1"/>
</dbReference>
<dbReference type="Gene3D" id="1.10.101.10">
    <property type="entry name" value="PGBD-like superfamily/PGBD"/>
    <property type="match status" value="1"/>
</dbReference>
<feature type="domain" description="PKD" evidence="3">
    <location>
        <begin position="317"/>
        <end position="391"/>
    </location>
</feature>